<dbReference type="Gene3D" id="1.10.3720.10">
    <property type="entry name" value="MetI-like"/>
    <property type="match status" value="1"/>
</dbReference>
<feature type="transmembrane region" description="Helical" evidence="7">
    <location>
        <begin position="64"/>
        <end position="84"/>
    </location>
</feature>
<feature type="transmembrane region" description="Helical" evidence="7">
    <location>
        <begin position="126"/>
        <end position="145"/>
    </location>
</feature>
<keyword evidence="3" id="KW-1003">Cell membrane</keyword>
<accession>A0A412AV84</accession>
<dbReference type="GO" id="GO:0005886">
    <property type="term" value="C:plasma membrane"/>
    <property type="evidence" value="ECO:0007669"/>
    <property type="project" value="UniProtKB-SubCell"/>
</dbReference>
<dbReference type="AlphaFoldDB" id="A0A412AV84"/>
<dbReference type="SUPFAM" id="SSF161098">
    <property type="entry name" value="MetI-like"/>
    <property type="match status" value="1"/>
</dbReference>
<feature type="domain" description="ABC transmembrane type-1" evidence="8">
    <location>
        <begin position="60"/>
        <end position="244"/>
    </location>
</feature>
<keyword evidence="6 7" id="KW-0472">Membrane</keyword>
<evidence type="ECO:0000313" key="9">
    <source>
        <dbReference type="EMBL" id="RGQ36531.1"/>
    </source>
</evidence>
<keyword evidence="4 7" id="KW-0812">Transmembrane</keyword>
<evidence type="ECO:0000313" key="10">
    <source>
        <dbReference type="Proteomes" id="UP000284751"/>
    </source>
</evidence>
<gene>
    <name evidence="9" type="ORF">DWY99_11485</name>
</gene>
<proteinExistence type="inferred from homology"/>
<dbReference type="PANTHER" id="PTHR30151:SF20">
    <property type="entry name" value="ABC TRANSPORTER PERMEASE PROTEIN HI_0355-RELATED"/>
    <property type="match status" value="1"/>
</dbReference>
<evidence type="ECO:0000256" key="1">
    <source>
        <dbReference type="ARBA" id="ARBA00004651"/>
    </source>
</evidence>
<keyword evidence="2 7" id="KW-0813">Transport</keyword>
<evidence type="ECO:0000256" key="2">
    <source>
        <dbReference type="ARBA" id="ARBA00022448"/>
    </source>
</evidence>
<dbReference type="PANTHER" id="PTHR30151">
    <property type="entry name" value="ALKANE SULFONATE ABC TRANSPORTER-RELATED, MEMBRANE SUBUNIT"/>
    <property type="match status" value="1"/>
</dbReference>
<feature type="transmembrane region" description="Helical" evidence="7">
    <location>
        <begin position="96"/>
        <end position="120"/>
    </location>
</feature>
<dbReference type="PROSITE" id="PS50928">
    <property type="entry name" value="ABC_TM1"/>
    <property type="match status" value="1"/>
</dbReference>
<keyword evidence="5 7" id="KW-1133">Transmembrane helix</keyword>
<evidence type="ECO:0000259" key="8">
    <source>
        <dbReference type="PROSITE" id="PS50928"/>
    </source>
</evidence>
<dbReference type="Pfam" id="PF00528">
    <property type="entry name" value="BPD_transp_1"/>
    <property type="match status" value="1"/>
</dbReference>
<dbReference type="CDD" id="cd06261">
    <property type="entry name" value="TM_PBP2"/>
    <property type="match status" value="1"/>
</dbReference>
<name>A0A412AV84_9FIRM</name>
<evidence type="ECO:0000256" key="5">
    <source>
        <dbReference type="ARBA" id="ARBA00022989"/>
    </source>
</evidence>
<evidence type="ECO:0000256" key="4">
    <source>
        <dbReference type="ARBA" id="ARBA00022692"/>
    </source>
</evidence>
<reference evidence="9 10" key="1">
    <citation type="submission" date="2018-08" db="EMBL/GenBank/DDBJ databases">
        <title>A genome reference for cultivated species of the human gut microbiota.</title>
        <authorList>
            <person name="Zou Y."/>
            <person name="Xue W."/>
            <person name="Luo G."/>
        </authorList>
    </citation>
    <scope>NUCLEOTIDE SEQUENCE [LARGE SCALE GENOMIC DNA]</scope>
    <source>
        <strain evidence="9 10">AF28-26</strain>
    </source>
</reference>
<comment type="subcellular location">
    <subcellularLocation>
        <location evidence="1 7">Cell membrane</location>
        <topology evidence="1 7">Multi-pass membrane protein</topology>
    </subcellularLocation>
</comment>
<feature type="transmembrane region" description="Helical" evidence="7">
    <location>
        <begin position="222"/>
        <end position="243"/>
    </location>
</feature>
<dbReference type="InterPro" id="IPR000515">
    <property type="entry name" value="MetI-like"/>
</dbReference>
<dbReference type="Proteomes" id="UP000284751">
    <property type="component" value="Unassembled WGS sequence"/>
</dbReference>
<organism evidence="9 10">
    <name type="scientific">[Clostridium] leptum</name>
    <dbReference type="NCBI Taxonomy" id="1535"/>
    <lineage>
        <taxon>Bacteria</taxon>
        <taxon>Bacillati</taxon>
        <taxon>Bacillota</taxon>
        <taxon>Clostridia</taxon>
        <taxon>Eubacteriales</taxon>
        <taxon>Oscillospiraceae</taxon>
        <taxon>Oscillospiraceae incertae sedis</taxon>
    </lineage>
</organism>
<evidence type="ECO:0000256" key="3">
    <source>
        <dbReference type="ARBA" id="ARBA00022475"/>
    </source>
</evidence>
<dbReference type="GO" id="GO:0055085">
    <property type="term" value="P:transmembrane transport"/>
    <property type="evidence" value="ECO:0007669"/>
    <property type="project" value="InterPro"/>
</dbReference>
<evidence type="ECO:0000256" key="6">
    <source>
        <dbReference type="ARBA" id="ARBA00023136"/>
    </source>
</evidence>
<comment type="caution">
    <text evidence="9">The sequence shown here is derived from an EMBL/GenBank/DDBJ whole genome shotgun (WGS) entry which is preliminary data.</text>
</comment>
<protein>
    <submittedName>
        <fullName evidence="9">ABC transporter permease</fullName>
    </submittedName>
</protein>
<dbReference type="InterPro" id="IPR035906">
    <property type="entry name" value="MetI-like_sf"/>
</dbReference>
<comment type="similarity">
    <text evidence="7">Belongs to the binding-protein-dependent transport system permease family.</text>
</comment>
<evidence type="ECO:0000256" key="7">
    <source>
        <dbReference type="RuleBase" id="RU363032"/>
    </source>
</evidence>
<sequence length="258" mass="28401">MTRKLRSITNKLSAAILLCLLLILWQAVSDLGLVPKFMFPSPVDVGVAFVEDFPILMANSGTTLAEGFLGLGLGIALAFVTAVLMDRYRFLYKSLYPILVITQTIPTVAIAPLLVLWMGYDMAPKIALVVIVCFFPMAVGLLDGFRSADQDTVNLLRSMGASKEQIFRLVKLPSSLGRFFSSLRVSVSYSIVGAVIAEWLGGNSGLGVYMTRVRKSYAFDKMFSVIVLISLISLLLMWLVSMIQRLCMPYEKYGGNQS</sequence>
<dbReference type="EMBL" id="QRTC01000053">
    <property type="protein sequence ID" value="RGQ36531.1"/>
    <property type="molecule type" value="Genomic_DNA"/>
</dbReference>